<dbReference type="EMBL" id="CP072385">
    <property type="protein sequence ID" value="QUC11887.1"/>
    <property type="molecule type" value="Genomic_DNA"/>
</dbReference>
<organism evidence="4 5">
    <name type="scientific">Arachnia propionica</name>
    <dbReference type="NCBI Taxonomy" id="1750"/>
    <lineage>
        <taxon>Bacteria</taxon>
        <taxon>Bacillati</taxon>
        <taxon>Actinomycetota</taxon>
        <taxon>Actinomycetes</taxon>
        <taxon>Propionibacteriales</taxon>
        <taxon>Propionibacteriaceae</taxon>
        <taxon>Arachnia</taxon>
    </lineage>
</organism>
<proteinExistence type="predicted"/>
<evidence type="ECO:0000313" key="3">
    <source>
        <dbReference type="EMBL" id="QUC11887.1"/>
    </source>
</evidence>
<evidence type="ECO:0000313" key="5">
    <source>
        <dbReference type="Proteomes" id="UP000273044"/>
    </source>
</evidence>
<evidence type="ECO:0000259" key="2">
    <source>
        <dbReference type="PROSITE" id="PS50206"/>
    </source>
</evidence>
<keyword evidence="4" id="KW-0808">Transferase</keyword>
<protein>
    <submittedName>
        <fullName evidence="4">Probable adenylyltransferase/sulfurtransferase MoeZ</fullName>
    </submittedName>
    <submittedName>
        <fullName evidence="3">Rhodanese-like domain-containing protein</fullName>
    </submittedName>
</protein>
<keyword evidence="5" id="KW-1185">Reference proteome</keyword>
<dbReference type="InterPro" id="IPR036873">
    <property type="entry name" value="Rhodanese-like_dom_sf"/>
</dbReference>
<dbReference type="PANTHER" id="PTHR43031:SF1">
    <property type="entry name" value="PYRIDINE NUCLEOTIDE-DISULPHIDE OXIDOREDUCTASE"/>
    <property type="match status" value="1"/>
</dbReference>
<dbReference type="Proteomes" id="UP000273044">
    <property type="component" value="Chromosome"/>
</dbReference>
<dbReference type="EMBL" id="LR134406">
    <property type="protein sequence ID" value="VEH70976.1"/>
    <property type="molecule type" value="Genomic_DNA"/>
</dbReference>
<dbReference type="CDD" id="cd00158">
    <property type="entry name" value="RHOD"/>
    <property type="match status" value="1"/>
</dbReference>
<dbReference type="PANTHER" id="PTHR43031">
    <property type="entry name" value="FAD-DEPENDENT OXIDOREDUCTASE"/>
    <property type="match status" value="1"/>
</dbReference>
<dbReference type="RefSeq" id="WP_014847334.1">
    <property type="nucleotide sequence ID" value="NZ_CAJZDL010000013.1"/>
</dbReference>
<dbReference type="GeneID" id="64407726"/>
<feature type="compositionally biased region" description="Basic and acidic residues" evidence="1">
    <location>
        <begin position="49"/>
        <end position="60"/>
    </location>
</feature>
<reference evidence="4 5" key="1">
    <citation type="submission" date="2018-12" db="EMBL/GenBank/DDBJ databases">
        <authorList>
            <consortium name="Pathogen Informatics"/>
        </authorList>
    </citation>
    <scope>NUCLEOTIDE SEQUENCE [LARGE SCALE GENOMIC DNA]</scope>
    <source>
        <strain evidence="4 5">NCTC12967</strain>
    </source>
</reference>
<dbReference type="PROSITE" id="PS50206">
    <property type="entry name" value="RHODANESE_3"/>
    <property type="match status" value="1"/>
</dbReference>
<evidence type="ECO:0000313" key="4">
    <source>
        <dbReference type="EMBL" id="VEH70976.1"/>
    </source>
</evidence>
<sequence>MGLFDFLSKRSSGLSVEDAVLALSKGAVLIDVRSKAEYEAGHAPGARPVDPKDLHDDPLDAIHGGDPLAEVDSAVVVICDNGLRSSIAAAELREKGILAESVAGGLIAWGRDGNPIIPGPYRRR</sequence>
<reference evidence="3" key="2">
    <citation type="submission" date="2021-03" db="EMBL/GenBank/DDBJ databases">
        <title>Human Oral Microbial Genomes.</title>
        <authorList>
            <person name="Johnston C.D."/>
            <person name="Chen T."/>
            <person name="Dewhirst F.E."/>
        </authorList>
    </citation>
    <scope>NUCLEOTIDE SEQUENCE</scope>
    <source>
        <strain evidence="3">F0714</strain>
    </source>
</reference>
<keyword evidence="4" id="KW-0548">Nucleotidyltransferase</keyword>
<gene>
    <name evidence="4" type="primary">moeZ_2</name>
    <name evidence="3" type="ORF">J5A53_04115</name>
    <name evidence="4" type="ORF">NCTC12967_02285</name>
</gene>
<dbReference type="AlphaFoldDB" id="A0A3N4D079"/>
<dbReference type="OrthoDB" id="9800872at2"/>
<dbReference type="Pfam" id="PF00581">
    <property type="entry name" value="Rhodanese"/>
    <property type="match status" value="1"/>
</dbReference>
<dbReference type="Gene3D" id="3.40.250.10">
    <property type="entry name" value="Rhodanese-like domain"/>
    <property type="match status" value="1"/>
</dbReference>
<dbReference type="InterPro" id="IPR001763">
    <property type="entry name" value="Rhodanese-like_dom"/>
</dbReference>
<dbReference type="SUPFAM" id="SSF52821">
    <property type="entry name" value="Rhodanese/Cell cycle control phosphatase"/>
    <property type="match status" value="1"/>
</dbReference>
<dbReference type="Proteomes" id="UP000677180">
    <property type="component" value="Chromosome"/>
</dbReference>
<evidence type="ECO:0000256" key="1">
    <source>
        <dbReference type="SAM" id="MobiDB-lite"/>
    </source>
</evidence>
<feature type="region of interest" description="Disordered" evidence="1">
    <location>
        <begin position="39"/>
        <end position="61"/>
    </location>
</feature>
<feature type="domain" description="Rhodanese" evidence="2">
    <location>
        <begin position="23"/>
        <end position="118"/>
    </location>
</feature>
<accession>A0A3N4D079</accession>
<dbReference type="SMART" id="SM00450">
    <property type="entry name" value="RHOD"/>
    <property type="match status" value="1"/>
</dbReference>
<dbReference type="InterPro" id="IPR050229">
    <property type="entry name" value="GlpE_sulfurtransferase"/>
</dbReference>
<dbReference type="GO" id="GO:0016779">
    <property type="term" value="F:nucleotidyltransferase activity"/>
    <property type="evidence" value="ECO:0007669"/>
    <property type="project" value="UniProtKB-KW"/>
</dbReference>
<dbReference type="OMA" id="REYEAGH"/>
<name>A0A3N4D079_9ACTN</name>